<proteinExistence type="predicted"/>
<reference evidence="2" key="1">
    <citation type="submission" date="2019-03" db="EMBL/GenBank/DDBJ databases">
        <title>WGS assembly of Setaria viridis.</title>
        <authorList>
            <person name="Huang P."/>
            <person name="Jenkins J."/>
            <person name="Grimwood J."/>
            <person name="Barry K."/>
            <person name="Healey A."/>
            <person name="Mamidi S."/>
            <person name="Sreedasyam A."/>
            <person name="Shu S."/>
            <person name="Feldman M."/>
            <person name="Wu J."/>
            <person name="Yu Y."/>
            <person name="Chen C."/>
            <person name="Johnson J."/>
            <person name="Rokhsar D."/>
            <person name="Baxter I."/>
            <person name="Schmutz J."/>
            <person name="Brutnell T."/>
            <person name="Kellogg E."/>
        </authorList>
    </citation>
    <scope>NUCLEOTIDE SEQUENCE [LARGE SCALE GENOMIC DNA]</scope>
</reference>
<evidence type="ECO:0008006" key="4">
    <source>
        <dbReference type="Google" id="ProtNLM"/>
    </source>
</evidence>
<evidence type="ECO:0000256" key="1">
    <source>
        <dbReference type="SAM" id="SignalP"/>
    </source>
</evidence>
<keyword evidence="1" id="KW-0732">Signal</keyword>
<keyword evidence="3" id="KW-1185">Reference proteome</keyword>
<dbReference type="Gramene" id="TKV91404">
    <property type="protein sequence ID" value="TKV91404"/>
    <property type="gene ID" value="SEVIR_9G094550v2"/>
</dbReference>
<evidence type="ECO:0000313" key="3">
    <source>
        <dbReference type="Proteomes" id="UP000298652"/>
    </source>
</evidence>
<feature type="signal peptide" evidence="1">
    <location>
        <begin position="1"/>
        <end position="30"/>
    </location>
</feature>
<evidence type="ECO:0000313" key="2">
    <source>
        <dbReference type="EMBL" id="TKV91404.1"/>
    </source>
</evidence>
<gene>
    <name evidence="2" type="ORF">SEVIR_9G094550v2</name>
</gene>
<accession>A0A4U6ST98</accession>
<sequence length="92" mass="9689">MASPLSLVPVRLFLSILRLRPLCLLRIAAAAQADARLAGAQAKLVVQGCGDGCERPEAEPQTGKLERVAGWRLGGDDANISAGRRRVTVRGG</sequence>
<dbReference type="EMBL" id="CM016560">
    <property type="protein sequence ID" value="TKV91404.1"/>
    <property type="molecule type" value="Genomic_DNA"/>
</dbReference>
<dbReference type="Proteomes" id="UP000298652">
    <property type="component" value="Chromosome 9"/>
</dbReference>
<protein>
    <recommendedName>
        <fullName evidence="4">Secreted protein</fullName>
    </recommendedName>
</protein>
<organism evidence="2 3">
    <name type="scientific">Setaria viridis</name>
    <name type="common">Green bristlegrass</name>
    <name type="synonym">Setaria italica subsp. viridis</name>
    <dbReference type="NCBI Taxonomy" id="4556"/>
    <lineage>
        <taxon>Eukaryota</taxon>
        <taxon>Viridiplantae</taxon>
        <taxon>Streptophyta</taxon>
        <taxon>Embryophyta</taxon>
        <taxon>Tracheophyta</taxon>
        <taxon>Spermatophyta</taxon>
        <taxon>Magnoliopsida</taxon>
        <taxon>Liliopsida</taxon>
        <taxon>Poales</taxon>
        <taxon>Poaceae</taxon>
        <taxon>PACMAD clade</taxon>
        <taxon>Panicoideae</taxon>
        <taxon>Panicodae</taxon>
        <taxon>Paniceae</taxon>
        <taxon>Cenchrinae</taxon>
        <taxon>Setaria</taxon>
    </lineage>
</organism>
<dbReference type="AlphaFoldDB" id="A0A4U6ST98"/>
<feature type="chain" id="PRO_5020895429" description="Secreted protein" evidence="1">
    <location>
        <begin position="31"/>
        <end position="92"/>
    </location>
</feature>
<name>A0A4U6ST98_SETVI</name>